<dbReference type="HOGENOM" id="CLU_2853931_0_0_1"/>
<protein>
    <submittedName>
        <fullName evidence="1">Uncharacterized protein</fullName>
    </submittedName>
</protein>
<organism evidence="1 2">
    <name type="scientific">Populus trichocarpa</name>
    <name type="common">Western balsam poplar</name>
    <name type="synonym">Populus balsamifera subsp. trichocarpa</name>
    <dbReference type="NCBI Taxonomy" id="3694"/>
    <lineage>
        <taxon>Eukaryota</taxon>
        <taxon>Viridiplantae</taxon>
        <taxon>Streptophyta</taxon>
        <taxon>Embryophyta</taxon>
        <taxon>Tracheophyta</taxon>
        <taxon>Spermatophyta</taxon>
        <taxon>Magnoliopsida</taxon>
        <taxon>eudicotyledons</taxon>
        <taxon>Gunneridae</taxon>
        <taxon>Pentapetalae</taxon>
        <taxon>rosids</taxon>
        <taxon>fabids</taxon>
        <taxon>Malpighiales</taxon>
        <taxon>Salicaceae</taxon>
        <taxon>Saliceae</taxon>
        <taxon>Populus</taxon>
    </lineage>
</organism>
<keyword evidence="2" id="KW-1185">Reference proteome</keyword>
<evidence type="ECO:0000313" key="1">
    <source>
        <dbReference type="EMBL" id="PNT12133.1"/>
    </source>
</evidence>
<accession>B9I1L6</accession>
<sequence length="65" mass="7434">MNEPPGPRSRVDLISGLTVAEHFRAEGLWSMTLLVSIGLEYSLKTKALRCHWIRFTHQQKQSTPI</sequence>
<dbReference type="AlphaFoldDB" id="B9I1L6"/>
<gene>
    <name evidence="1" type="ORF">POPTR_011G066300</name>
</gene>
<dbReference type="InParanoid" id="B9I1L6"/>
<evidence type="ECO:0000313" key="2">
    <source>
        <dbReference type="Proteomes" id="UP000006729"/>
    </source>
</evidence>
<name>B9I1L6_POPTR</name>
<dbReference type="Proteomes" id="UP000006729">
    <property type="component" value="Chromosome 11"/>
</dbReference>
<dbReference type="EMBL" id="CM009300">
    <property type="protein sequence ID" value="PNT12133.1"/>
    <property type="molecule type" value="Genomic_DNA"/>
</dbReference>
<reference evidence="1 2" key="1">
    <citation type="journal article" date="2006" name="Science">
        <title>The genome of black cottonwood, Populus trichocarpa (Torr. &amp; Gray).</title>
        <authorList>
            <person name="Tuskan G.A."/>
            <person name="Difazio S."/>
            <person name="Jansson S."/>
            <person name="Bohlmann J."/>
            <person name="Grigoriev I."/>
            <person name="Hellsten U."/>
            <person name="Putnam N."/>
            <person name="Ralph S."/>
            <person name="Rombauts S."/>
            <person name="Salamov A."/>
            <person name="Schein J."/>
            <person name="Sterck L."/>
            <person name="Aerts A."/>
            <person name="Bhalerao R.R."/>
            <person name="Bhalerao R.P."/>
            <person name="Blaudez D."/>
            <person name="Boerjan W."/>
            <person name="Brun A."/>
            <person name="Brunner A."/>
            <person name="Busov V."/>
            <person name="Campbell M."/>
            <person name="Carlson J."/>
            <person name="Chalot M."/>
            <person name="Chapman J."/>
            <person name="Chen G.L."/>
            <person name="Cooper D."/>
            <person name="Coutinho P.M."/>
            <person name="Couturier J."/>
            <person name="Covert S."/>
            <person name="Cronk Q."/>
            <person name="Cunningham R."/>
            <person name="Davis J."/>
            <person name="Degroeve S."/>
            <person name="Dejardin A."/>
            <person name="Depamphilis C."/>
            <person name="Detter J."/>
            <person name="Dirks B."/>
            <person name="Dubchak I."/>
            <person name="Duplessis S."/>
            <person name="Ehlting J."/>
            <person name="Ellis B."/>
            <person name="Gendler K."/>
            <person name="Goodstein D."/>
            <person name="Gribskov M."/>
            <person name="Grimwood J."/>
            <person name="Groover A."/>
            <person name="Gunter L."/>
            <person name="Hamberger B."/>
            <person name="Heinze B."/>
            <person name="Helariutta Y."/>
            <person name="Henrissat B."/>
            <person name="Holligan D."/>
            <person name="Holt R."/>
            <person name="Huang W."/>
            <person name="Islam-Faridi N."/>
            <person name="Jones S."/>
            <person name="Jones-Rhoades M."/>
            <person name="Jorgensen R."/>
            <person name="Joshi C."/>
            <person name="Kangasjarvi J."/>
            <person name="Karlsson J."/>
            <person name="Kelleher C."/>
            <person name="Kirkpatrick R."/>
            <person name="Kirst M."/>
            <person name="Kohler A."/>
            <person name="Kalluri U."/>
            <person name="Larimer F."/>
            <person name="Leebens-Mack J."/>
            <person name="Leple J.C."/>
            <person name="Locascio P."/>
            <person name="Lou Y."/>
            <person name="Lucas S."/>
            <person name="Martin F."/>
            <person name="Montanini B."/>
            <person name="Napoli C."/>
            <person name="Nelson D.R."/>
            <person name="Nelson C."/>
            <person name="Nieminen K."/>
            <person name="Nilsson O."/>
            <person name="Pereda V."/>
            <person name="Peter G."/>
            <person name="Philippe R."/>
            <person name="Pilate G."/>
            <person name="Poliakov A."/>
            <person name="Razumovskaya J."/>
            <person name="Richardson P."/>
            <person name="Rinaldi C."/>
            <person name="Ritland K."/>
            <person name="Rouze P."/>
            <person name="Ryaboy D."/>
            <person name="Schmutz J."/>
            <person name="Schrader J."/>
            <person name="Segerman B."/>
            <person name="Shin H."/>
            <person name="Siddiqui A."/>
            <person name="Sterky F."/>
            <person name="Terry A."/>
            <person name="Tsai C.J."/>
            <person name="Uberbacher E."/>
            <person name="Unneberg P."/>
            <person name="Vahala J."/>
            <person name="Wall K."/>
            <person name="Wessler S."/>
            <person name="Yang G."/>
            <person name="Yin T."/>
            <person name="Douglas C."/>
            <person name="Marra M."/>
            <person name="Sandberg G."/>
            <person name="Van de Peer Y."/>
            <person name="Rokhsar D."/>
        </authorList>
    </citation>
    <scope>NUCLEOTIDE SEQUENCE [LARGE SCALE GENOMIC DNA]</scope>
    <source>
        <strain evidence="2">cv. Nisqually</strain>
    </source>
</reference>
<proteinExistence type="predicted"/>